<organism evidence="3 4">
    <name type="scientific">Desemzia incerta</name>
    <dbReference type="NCBI Taxonomy" id="82801"/>
    <lineage>
        <taxon>Bacteria</taxon>
        <taxon>Bacillati</taxon>
        <taxon>Bacillota</taxon>
        <taxon>Bacilli</taxon>
        <taxon>Lactobacillales</taxon>
        <taxon>Carnobacteriaceae</taxon>
        <taxon>Desemzia</taxon>
    </lineage>
</organism>
<evidence type="ECO:0000313" key="3">
    <source>
        <dbReference type="EMBL" id="SFQ01147.1"/>
    </source>
</evidence>
<feature type="compositionally biased region" description="Polar residues" evidence="1">
    <location>
        <begin position="65"/>
        <end position="82"/>
    </location>
</feature>
<dbReference type="RefSeq" id="WP_092479371.1">
    <property type="nucleotide sequence ID" value="NZ_FOXW01000001.1"/>
</dbReference>
<dbReference type="EMBL" id="FOXW01000001">
    <property type="protein sequence ID" value="SFQ01147.1"/>
    <property type="molecule type" value="Genomic_DNA"/>
</dbReference>
<keyword evidence="4" id="KW-1185">Reference proteome</keyword>
<evidence type="ECO:0000256" key="2">
    <source>
        <dbReference type="SAM" id="Phobius"/>
    </source>
</evidence>
<accession>A0A1I5V1G4</accession>
<name>A0A1I5V1G4_9LACT</name>
<protein>
    <submittedName>
        <fullName evidence="3">Uncharacterized protein</fullName>
    </submittedName>
</protein>
<feature type="compositionally biased region" description="Polar residues" evidence="1">
    <location>
        <begin position="34"/>
        <end position="48"/>
    </location>
</feature>
<feature type="region of interest" description="Disordered" evidence="1">
    <location>
        <begin position="98"/>
        <end position="199"/>
    </location>
</feature>
<proteinExistence type="predicted"/>
<evidence type="ECO:0000313" key="4">
    <source>
        <dbReference type="Proteomes" id="UP000199136"/>
    </source>
</evidence>
<reference evidence="3 4" key="1">
    <citation type="submission" date="2016-10" db="EMBL/GenBank/DDBJ databases">
        <authorList>
            <person name="de Groot N.N."/>
        </authorList>
    </citation>
    <scope>NUCLEOTIDE SEQUENCE [LARGE SCALE GENOMIC DNA]</scope>
    <source>
        <strain evidence="3 4">DSM 20581</strain>
    </source>
</reference>
<feature type="region of interest" description="Disordered" evidence="1">
    <location>
        <begin position="34"/>
        <end position="82"/>
    </location>
</feature>
<keyword evidence="2" id="KW-0472">Membrane</keyword>
<feature type="transmembrane region" description="Helical" evidence="2">
    <location>
        <begin position="6"/>
        <end position="29"/>
    </location>
</feature>
<dbReference type="AlphaFoldDB" id="A0A1I5V1G4"/>
<feature type="compositionally biased region" description="Polar residues" evidence="1">
    <location>
        <begin position="98"/>
        <end position="123"/>
    </location>
</feature>
<sequence length="228" mass="25235">MDALFFIIMLGLLAYSGIFIFFFFIRALFPKNSGQKRNPYSSPKANTSNRNQQRADRRDAAPRNTSRSVTASGTNRSSGTAQSWRELAAEFKDAMNELDNTGSKQKSPQKRNTTPKTASPSKRNTAHRSYEGGSSTEGHIGYEGAGSTEGRSGYEGLGSLEGTASYEGTEFHTQGHSMKKTPVPSKKSSRDVYSDKQPALKTNLQRNIVQAVIYKEILDQPRSKRPIR</sequence>
<evidence type="ECO:0000256" key="1">
    <source>
        <dbReference type="SAM" id="MobiDB-lite"/>
    </source>
</evidence>
<dbReference type="Proteomes" id="UP000199136">
    <property type="component" value="Unassembled WGS sequence"/>
</dbReference>
<keyword evidence="2" id="KW-1133">Transmembrane helix</keyword>
<gene>
    <name evidence="3" type="ORF">SAMN04488506_0295</name>
</gene>
<dbReference type="STRING" id="82801.SAMN04488506_0295"/>
<keyword evidence="2" id="KW-0812">Transmembrane</keyword>